<dbReference type="GO" id="GO:0000056">
    <property type="term" value="P:ribosomal small subunit export from nucleus"/>
    <property type="evidence" value="ECO:0007669"/>
    <property type="project" value="TreeGrafter"/>
</dbReference>
<dbReference type="PANTHER" id="PTHR13102">
    <property type="entry name" value="NUCLEOLAR PROTEIN 9"/>
    <property type="match status" value="1"/>
</dbReference>
<feature type="repeat" description="Pumilio" evidence="4">
    <location>
        <begin position="336"/>
        <end position="373"/>
    </location>
</feature>
<dbReference type="GO" id="GO:0006417">
    <property type="term" value="P:regulation of translation"/>
    <property type="evidence" value="ECO:0007669"/>
    <property type="project" value="UniProtKB-KW"/>
</dbReference>
<keyword evidence="1" id="KW-0677">Repeat</keyword>
<keyword evidence="7" id="KW-1185">Reference proteome</keyword>
<reference evidence="6" key="1">
    <citation type="submission" date="2022-08" db="EMBL/GenBank/DDBJ databases">
        <authorList>
            <person name="Gutierrez-Valencia J."/>
        </authorList>
    </citation>
    <scope>NUCLEOTIDE SEQUENCE</scope>
</reference>
<dbReference type="InterPro" id="IPR016024">
    <property type="entry name" value="ARM-type_fold"/>
</dbReference>
<dbReference type="GO" id="GO:0000447">
    <property type="term" value="P:endonucleolytic cleavage in ITS1 to separate SSU-rRNA from 5.8S rRNA and LSU-rRNA from tricistronic rRNA transcript (SSU-rRNA, 5.8S rRNA, LSU-rRNA)"/>
    <property type="evidence" value="ECO:0007669"/>
    <property type="project" value="TreeGrafter"/>
</dbReference>
<dbReference type="GO" id="GO:0003723">
    <property type="term" value="F:RNA binding"/>
    <property type="evidence" value="ECO:0007669"/>
    <property type="project" value="UniProtKB-KW"/>
</dbReference>
<feature type="region of interest" description="Disordered" evidence="5">
    <location>
        <begin position="619"/>
        <end position="695"/>
    </location>
</feature>
<dbReference type="GO" id="GO:0030688">
    <property type="term" value="C:preribosome, small subunit precursor"/>
    <property type="evidence" value="ECO:0007669"/>
    <property type="project" value="TreeGrafter"/>
</dbReference>
<feature type="compositionally biased region" description="Polar residues" evidence="5">
    <location>
        <begin position="1"/>
        <end position="13"/>
    </location>
</feature>
<comment type="caution">
    <text evidence="6">The sequence shown here is derived from an EMBL/GenBank/DDBJ whole genome shotgun (WGS) entry which is preliminary data.</text>
</comment>
<dbReference type="Pfam" id="PF22493">
    <property type="entry name" value="PUF_NOP9"/>
    <property type="match status" value="1"/>
</dbReference>
<dbReference type="InterPro" id="IPR011989">
    <property type="entry name" value="ARM-like"/>
</dbReference>
<dbReference type="Proteomes" id="UP001154282">
    <property type="component" value="Unassembled WGS sequence"/>
</dbReference>
<dbReference type="GO" id="GO:0000472">
    <property type="term" value="P:endonucleolytic cleavage to generate mature 5'-end of SSU-rRNA from (SSU-rRNA, 5.8S rRNA, LSU-rRNA)"/>
    <property type="evidence" value="ECO:0007669"/>
    <property type="project" value="TreeGrafter"/>
</dbReference>
<accession>A0AAV0PRE2</accession>
<keyword evidence="3" id="KW-0694">RNA-binding</keyword>
<keyword evidence="2" id="KW-0810">Translation regulation</keyword>
<evidence type="ECO:0000256" key="2">
    <source>
        <dbReference type="ARBA" id="ARBA00022845"/>
    </source>
</evidence>
<dbReference type="EMBL" id="CAMGYJ010000009">
    <property type="protein sequence ID" value="CAI0473072.1"/>
    <property type="molecule type" value="Genomic_DNA"/>
</dbReference>
<gene>
    <name evidence="6" type="ORF">LITE_LOCUS39500</name>
</gene>
<dbReference type="SUPFAM" id="SSF48371">
    <property type="entry name" value="ARM repeat"/>
    <property type="match status" value="2"/>
</dbReference>
<evidence type="ECO:0000256" key="3">
    <source>
        <dbReference type="ARBA" id="ARBA00022884"/>
    </source>
</evidence>
<evidence type="ECO:0000313" key="7">
    <source>
        <dbReference type="Proteomes" id="UP001154282"/>
    </source>
</evidence>
<feature type="compositionally biased region" description="Basic and acidic residues" evidence="5">
    <location>
        <begin position="631"/>
        <end position="651"/>
    </location>
</feature>
<evidence type="ECO:0000256" key="1">
    <source>
        <dbReference type="ARBA" id="ARBA00022737"/>
    </source>
</evidence>
<proteinExistence type="predicted"/>
<name>A0AAV0PRE2_9ROSI</name>
<evidence type="ECO:0000313" key="6">
    <source>
        <dbReference type="EMBL" id="CAI0473072.1"/>
    </source>
</evidence>
<dbReference type="PROSITE" id="PS50302">
    <property type="entry name" value="PUM"/>
    <property type="match status" value="2"/>
</dbReference>
<feature type="compositionally biased region" description="Polar residues" evidence="5">
    <location>
        <begin position="23"/>
        <end position="33"/>
    </location>
</feature>
<dbReference type="AlphaFoldDB" id="A0AAV0PRE2"/>
<dbReference type="PANTHER" id="PTHR13102:SF0">
    <property type="entry name" value="NUCLEOLAR PROTEIN 9"/>
    <property type="match status" value="1"/>
</dbReference>
<dbReference type="Gene3D" id="1.25.10.10">
    <property type="entry name" value="Leucine-rich Repeat Variant"/>
    <property type="match status" value="2"/>
</dbReference>
<evidence type="ECO:0000256" key="4">
    <source>
        <dbReference type="PROSITE-ProRule" id="PRU00317"/>
    </source>
</evidence>
<dbReference type="InterPro" id="IPR001313">
    <property type="entry name" value="Pumilio_RNA-bd_rpt"/>
</dbReference>
<dbReference type="GO" id="GO:0000480">
    <property type="term" value="P:endonucleolytic cleavage in 5'-ETS of tricistronic rRNA transcript (SSU-rRNA, 5.8S rRNA, LSU-rRNA)"/>
    <property type="evidence" value="ECO:0007669"/>
    <property type="project" value="TreeGrafter"/>
</dbReference>
<protein>
    <submittedName>
        <fullName evidence="6">Uncharacterized protein</fullName>
    </submittedName>
</protein>
<evidence type="ECO:0000256" key="5">
    <source>
        <dbReference type="SAM" id="MobiDB-lite"/>
    </source>
</evidence>
<dbReference type="GO" id="GO:0005730">
    <property type="term" value="C:nucleolus"/>
    <property type="evidence" value="ECO:0007669"/>
    <property type="project" value="TreeGrafter"/>
</dbReference>
<sequence>MGRDNSNFYNQGSMGKGGRNKVKNSLNADPQPTVVRNQIDPETKTYFSEIANLFESSEIELEERSVICSNALEEAKGKEFELATDYIISHTMQGLLEGSDVDHLCGFLRSCAELFPMIATDRCGSHVAETALKSVATFVQENDYYSLIEDTLNSVCQGIAANPIDMMCNQHGSHVLRTLLCLCGGVRLDSPEFHGVKSSSALANRLNLQASRVGGSDSVHIHQGFPGLLKDIVSAMLKHTREDSRSILVDQCSSLVLQHFLLQTALKLLAGDNEELLHVIPVLLGCKNQNLIEGNLIDKTIARDIVKLMKEPAFSRLMEVILEVAPECLYEELFMKLFRNSLFELSSDKCGNFVVQALISYTRDEEQVKLIWKELGPKCKDLLEMGCSGVIASKGIFERLHFDNEICPLFVGQCCQALADAVRVGSDESPRYIIPRILFLENYFRCEDKSSWEWPNVSKMHVMGSLILQAVFKFPSDFIEPYIKSLTCMETEQILKVAKDAGGARVLEAFLDSDISAKHKRRVISKLKGHFGELAKNPSGCFTVEKCFTVSNLSLREAIASDLATVQQALEHSKAKQSLYLLRKLDIDGYAKRPDLWRSKQESRQATYDEFYAAFGKTEDATTHSRKRKKREEIVDHLPSEEHAKDVDSKGGKRVKKHKEKVESASDGPPKTPFLSEEMQGKKRKGKTGQLKAWK</sequence>
<dbReference type="SMART" id="SM00025">
    <property type="entry name" value="Pumilio"/>
    <property type="match status" value="8"/>
</dbReference>
<feature type="repeat" description="Pumilio" evidence="4">
    <location>
        <begin position="526"/>
        <end position="561"/>
    </location>
</feature>
<dbReference type="InterPro" id="IPR040000">
    <property type="entry name" value="NOP9"/>
</dbReference>
<organism evidence="6 7">
    <name type="scientific">Linum tenue</name>
    <dbReference type="NCBI Taxonomy" id="586396"/>
    <lineage>
        <taxon>Eukaryota</taxon>
        <taxon>Viridiplantae</taxon>
        <taxon>Streptophyta</taxon>
        <taxon>Embryophyta</taxon>
        <taxon>Tracheophyta</taxon>
        <taxon>Spermatophyta</taxon>
        <taxon>Magnoliopsida</taxon>
        <taxon>eudicotyledons</taxon>
        <taxon>Gunneridae</taxon>
        <taxon>Pentapetalae</taxon>
        <taxon>rosids</taxon>
        <taxon>fabids</taxon>
        <taxon>Malpighiales</taxon>
        <taxon>Linaceae</taxon>
        <taxon>Linum</taxon>
    </lineage>
</organism>
<dbReference type="GO" id="GO:0030686">
    <property type="term" value="C:90S preribosome"/>
    <property type="evidence" value="ECO:0007669"/>
    <property type="project" value="TreeGrafter"/>
</dbReference>
<feature type="region of interest" description="Disordered" evidence="5">
    <location>
        <begin position="1"/>
        <end position="33"/>
    </location>
</feature>